<dbReference type="GO" id="GO:0016787">
    <property type="term" value="F:hydrolase activity"/>
    <property type="evidence" value="ECO:0007669"/>
    <property type="project" value="UniProtKB-KW"/>
</dbReference>
<dbReference type="GO" id="GO:0004386">
    <property type="term" value="F:helicase activity"/>
    <property type="evidence" value="ECO:0007669"/>
    <property type="project" value="UniProtKB-KW"/>
</dbReference>
<name>A0AAD9PK60_9APIC</name>
<evidence type="ECO:0000259" key="7">
    <source>
        <dbReference type="PROSITE" id="PS51194"/>
    </source>
</evidence>
<sequence length="1390" mass="161916">MDRTAVPVKQQEAALSHFKGIFGDYFDEILCNKWQGLIHKYTQSNISISQCVNGIKDDFVLKLKENFLPNPKLTIEEVKDRQAFLMYLSDLMASYILLFSPQFVRQKIYEHIWSYWAFLDGSVNWVCCSWVVNCGIHDERAHSREVKLEEISTQEMINILRLHKGYLSPDYVSRRSRSYLSQLDRTSLLSLFQSIMVNVLWGIECATENETTDDPHAAYIDQDDDMPKSISHKQILNPAYKEDPTPIDDIGSFHGWMRAYRKKRGGSSNYVPKATRLQFNNVEDKISSKENIKVIMDQMDRLNKLFEGFRGDTPVNEILNCKGKQLPLQLSDNITVNNVKQAMERLLEFYKGNLTSNSHLYGYLANIDSFKFLKFLLINYEKDELLSILFAVLQALPELKPIATNQDYVEYCMLPFNTIVKLCFIGALRLCPDIVHQQYDVELDSKELEHYNAVMGPLIKSGAASVDRSIMTFTNNELHTILARPGAIKFTDAKLGDNVEKCLMLQTEQSRDIKEAILSHFSNYQMVYSLLNDSELECPKENGDSTYEHVRRVKLDAAFKAMTDIELDDLFQKIIASSNETKEIKMPVENFDISYKCSLDGNSNKCLNENTIYAQLEKLLQDKYHEQSIDEISEVYDERDALLNMLKNEDIDEFIDDTYSSKSIYSMTTEELNRLAERVLERIEMSPNCEYFVYDETGEQGFSLCATYPRDPKYKFRLYAHNNDDLDLHYGFRNQRVPTEFEERGDLNLLPSWQYPQTMLDYYRINNRIDSKNINRFIYNWVSLGLDVNVAKAGVAHIKKSILDAINSDVNEDALEITPTNIQQQSIPQILDSKNDLLISSNAASGKTLCYLLPIIQMLKRDEQKYLRHPHSPRALILVPSRELGEQVLKVMKDLSHVIKFSSESLIGGYRKNRQKDHMNRLVDVVVATPQRFLMLKNHLDLKRIKYIVLEEADTILNEGFWEDTSAIIDMVPNARLFMVSPIEGFIDYFNKAQREFSKIKRKDVKSVNVTMVNEKNWKRIMNVKPIVDITWISRPNRGIRHQFIHLKGEDKIRSLVNLIKYEHARRCKKIIVFCNTLQSCRAVEHHLVDVGLPATSLHGMIPIVKRRQYYKDFLDAASGILVCTELASRGLHLNADAAIMFDFPLNSADYLRRCGRVARVINNDSLAPKGYAFSLVKKRDRTLAIAIERSLKMPFFPLNNLSSRKTDYNQLTGRLRYLTQAGGYFKLAKLLRQEEIKGTFDSNNMYTYLERFKQLTREMRENSLKKVMLRRRKICKRRRILTRRLKLMKRWNRTIRLKQRLISEFDRRARKSKGTLHTSMKHDDRKCPRMKDTRPIRGKLMQLKLLQDKLNERKVKRNDKALSKFINKVQQRAKESKSKIRSRRQLVRL</sequence>
<feature type="region of interest" description="Disordered" evidence="5">
    <location>
        <begin position="1313"/>
        <end position="1332"/>
    </location>
</feature>
<dbReference type="SUPFAM" id="SSF52540">
    <property type="entry name" value="P-loop containing nucleoside triphosphate hydrolases"/>
    <property type="match status" value="1"/>
</dbReference>
<evidence type="ECO:0000256" key="3">
    <source>
        <dbReference type="ARBA" id="ARBA00022806"/>
    </source>
</evidence>
<dbReference type="Pfam" id="PF00270">
    <property type="entry name" value="DEAD"/>
    <property type="match status" value="1"/>
</dbReference>
<dbReference type="Pfam" id="PF00271">
    <property type="entry name" value="Helicase_C"/>
    <property type="match status" value="1"/>
</dbReference>
<dbReference type="GeneID" id="94336764"/>
<dbReference type="EMBL" id="JALLKP010000003">
    <property type="protein sequence ID" value="KAK2195868.1"/>
    <property type="molecule type" value="Genomic_DNA"/>
</dbReference>
<protein>
    <submittedName>
        <fullName evidence="8">Bifunctional P-loop containing nucleoside triphosphate hydrolase/Helicase superfamily 1-2</fullName>
    </submittedName>
</protein>
<dbReference type="InterPro" id="IPR014001">
    <property type="entry name" value="Helicase_ATP-bd"/>
</dbReference>
<dbReference type="SMART" id="SM00490">
    <property type="entry name" value="HELICc"/>
    <property type="match status" value="1"/>
</dbReference>
<dbReference type="CDD" id="cd18787">
    <property type="entry name" value="SF2_C_DEAD"/>
    <property type="match status" value="1"/>
</dbReference>
<proteinExistence type="predicted"/>
<gene>
    <name evidence="8" type="ORF">BdWA1_002466</name>
</gene>
<dbReference type="PANTHER" id="PTHR47960">
    <property type="entry name" value="DEAD-BOX ATP-DEPENDENT RNA HELICASE 50"/>
    <property type="match status" value="1"/>
</dbReference>
<dbReference type="InterPro" id="IPR011545">
    <property type="entry name" value="DEAD/DEAH_box_helicase_dom"/>
</dbReference>
<feature type="compositionally biased region" description="Basic and acidic residues" evidence="5">
    <location>
        <begin position="1321"/>
        <end position="1332"/>
    </location>
</feature>
<evidence type="ECO:0000259" key="6">
    <source>
        <dbReference type="PROSITE" id="PS51192"/>
    </source>
</evidence>
<dbReference type="GO" id="GO:0003676">
    <property type="term" value="F:nucleic acid binding"/>
    <property type="evidence" value="ECO:0007669"/>
    <property type="project" value="InterPro"/>
</dbReference>
<dbReference type="Proteomes" id="UP001214638">
    <property type="component" value="Unassembled WGS sequence"/>
</dbReference>
<dbReference type="SMART" id="SM00487">
    <property type="entry name" value="DEXDc"/>
    <property type="match status" value="1"/>
</dbReference>
<reference evidence="8" key="1">
    <citation type="journal article" date="2023" name="Nat. Microbiol.">
        <title>Babesia duncani multi-omics identifies virulence factors and drug targets.</title>
        <authorList>
            <person name="Singh P."/>
            <person name="Lonardi S."/>
            <person name="Liang Q."/>
            <person name="Vydyam P."/>
            <person name="Khabirova E."/>
            <person name="Fang T."/>
            <person name="Gihaz S."/>
            <person name="Thekkiniath J."/>
            <person name="Munshi M."/>
            <person name="Abel S."/>
            <person name="Ciampossin L."/>
            <person name="Batugedara G."/>
            <person name="Gupta M."/>
            <person name="Lu X.M."/>
            <person name="Lenz T."/>
            <person name="Chakravarty S."/>
            <person name="Cornillot E."/>
            <person name="Hu Y."/>
            <person name="Ma W."/>
            <person name="Gonzalez L.M."/>
            <person name="Sanchez S."/>
            <person name="Estrada K."/>
            <person name="Sanchez-Flores A."/>
            <person name="Montero E."/>
            <person name="Harb O.S."/>
            <person name="Le Roch K.G."/>
            <person name="Mamoun C.B."/>
        </authorList>
    </citation>
    <scope>NUCLEOTIDE SEQUENCE</scope>
    <source>
        <strain evidence="8">WA1</strain>
    </source>
</reference>
<comment type="caution">
    <text evidence="8">The sequence shown here is derived from an EMBL/GenBank/DDBJ whole genome shotgun (WGS) entry which is preliminary data.</text>
</comment>
<dbReference type="RefSeq" id="XP_067802711.1">
    <property type="nucleotide sequence ID" value="XM_067947489.1"/>
</dbReference>
<evidence type="ECO:0000256" key="1">
    <source>
        <dbReference type="ARBA" id="ARBA00022741"/>
    </source>
</evidence>
<dbReference type="GO" id="GO:0005524">
    <property type="term" value="F:ATP binding"/>
    <property type="evidence" value="ECO:0007669"/>
    <property type="project" value="UniProtKB-KW"/>
</dbReference>
<keyword evidence="4" id="KW-0067">ATP-binding</keyword>
<organism evidence="8 9">
    <name type="scientific">Babesia duncani</name>
    <dbReference type="NCBI Taxonomy" id="323732"/>
    <lineage>
        <taxon>Eukaryota</taxon>
        <taxon>Sar</taxon>
        <taxon>Alveolata</taxon>
        <taxon>Apicomplexa</taxon>
        <taxon>Aconoidasida</taxon>
        <taxon>Piroplasmida</taxon>
        <taxon>Babesiidae</taxon>
        <taxon>Babesia</taxon>
    </lineage>
</organism>
<dbReference type="InterPro" id="IPR027417">
    <property type="entry name" value="P-loop_NTPase"/>
</dbReference>
<evidence type="ECO:0000256" key="2">
    <source>
        <dbReference type="ARBA" id="ARBA00022801"/>
    </source>
</evidence>
<dbReference type="CDD" id="cd00268">
    <property type="entry name" value="DEADc"/>
    <property type="match status" value="1"/>
</dbReference>
<dbReference type="KEGG" id="bdw:94336764"/>
<feature type="domain" description="Helicase ATP-binding" evidence="6">
    <location>
        <begin position="828"/>
        <end position="981"/>
    </location>
</feature>
<evidence type="ECO:0000313" key="8">
    <source>
        <dbReference type="EMBL" id="KAK2195868.1"/>
    </source>
</evidence>
<dbReference type="Gene3D" id="3.40.50.300">
    <property type="entry name" value="P-loop containing nucleotide triphosphate hydrolases"/>
    <property type="match status" value="2"/>
</dbReference>
<dbReference type="InterPro" id="IPR001650">
    <property type="entry name" value="Helicase_C-like"/>
</dbReference>
<feature type="domain" description="Helicase C-terminal" evidence="7">
    <location>
        <begin position="1052"/>
        <end position="1210"/>
    </location>
</feature>
<dbReference type="PROSITE" id="PS51192">
    <property type="entry name" value="HELICASE_ATP_BIND_1"/>
    <property type="match status" value="1"/>
</dbReference>
<evidence type="ECO:0000256" key="4">
    <source>
        <dbReference type="ARBA" id="ARBA00022840"/>
    </source>
</evidence>
<keyword evidence="1" id="KW-0547">Nucleotide-binding</keyword>
<evidence type="ECO:0000256" key="5">
    <source>
        <dbReference type="SAM" id="MobiDB-lite"/>
    </source>
</evidence>
<keyword evidence="2 8" id="KW-0378">Hydrolase</keyword>
<evidence type="ECO:0000313" key="9">
    <source>
        <dbReference type="Proteomes" id="UP001214638"/>
    </source>
</evidence>
<dbReference type="PROSITE" id="PS51194">
    <property type="entry name" value="HELICASE_CTER"/>
    <property type="match status" value="1"/>
</dbReference>
<keyword evidence="9" id="KW-1185">Reference proteome</keyword>
<keyword evidence="3" id="KW-0347">Helicase</keyword>
<accession>A0AAD9PK60</accession>
<dbReference type="InterPro" id="IPR044742">
    <property type="entry name" value="DEAD/DEAH_RhlB"/>
</dbReference>